<reference evidence="4" key="1">
    <citation type="submission" date="2019-02" db="EMBL/GenBank/DDBJ databases">
        <title>Draft genome sequence of Sphaerospermopsis reniformis NIES-1949.</title>
        <authorList>
            <person name="Yamaguchi H."/>
            <person name="Suzuki S."/>
            <person name="Kawachi M."/>
        </authorList>
    </citation>
    <scope>NUCLEOTIDE SEQUENCE [LARGE SCALE GENOMIC DNA]</scope>
    <source>
        <strain evidence="4">NIES-1949</strain>
    </source>
</reference>
<feature type="domain" description="Endonuclease GajA/Old nuclease/RecF-like AAA" evidence="2">
    <location>
        <begin position="2"/>
        <end position="385"/>
    </location>
</feature>
<evidence type="ECO:0000313" key="4">
    <source>
        <dbReference type="Proteomes" id="UP000300142"/>
    </source>
</evidence>
<protein>
    <recommendedName>
        <fullName evidence="2">Endonuclease GajA/Old nuclease/RecF-like AAA domain-containing protein</fullName>
    </recommendedName>
</protein>
<dbReference type="RefSeq" id="WP_137667345.1">
    <property type="nucleotide sequence ID" value="NZ_BJCE01000057.1"/>
</dbReference>
<dbReference type="EMBL" id="BJCE01000057">
    <property type="protein sequence ID" value="GCL36993.1"/>
    <property type="molecule type" value="Genomic_DNA"/>
</dbReference>
<feature type="region of interest" description="Disordered" evidence="1">
    <location>
        <begin position="211"/>
        <end position="230"/>
    </location>
</feature>
<dbReference type="SUPFAM" id="SSF52540">
    <property type="entry name" value="P-loop containing nucleoside triphosphate hydrolases"/>
    <property type="match status" value="1"/>
</dbReference>
<evidence type="ECO:0000313" key="3">
    <source>
        <dbReference type="EMBL" id="GCL36993.1"/>
    </source>
</evidence>
<dbReference type="InterPro" id="IPR027417">
    <property type="entry name" value="P-loop_NTPase"/>
</dbReference>
<name>A0A479ZZW1_9CYAN</name>
<accession>A0A479ZZW1</accession>
<dbReference type="Pfam" id="PF13175">
    <property type="entry name" value="AAA_15"/>
    <property type="match status" value="1"/>
</dbReference>
<sequence length="481" mass="56566">MQKIIIKNFGAIEYAEIEVRKVLVLIGEQASGKSTIAKLIYFFKSLRDDLFSQIYQDAEKANFDKLRDIMFPLREKFYDFFGSTLHLPDFEITFYYSLEEDKWLRLTLNDKKKLDSRFSDNFFNEDFKNSVSNIKKLLQQDLSTNNIYEQLTYEKNRIRYAQRLSKLLNELFESNQTDSLFVIAGRNATVSYSDFFERYLSASIQNSLEENRNKPIEENEKRENNKKAFQRKQQTIDETLMLKFMEKVARIKDTFKKFDNFEGLIESYEDDENIQQKLYGIKNRIDEIIKGEYRIDNWGEKIIFNTQKGEYVHLSNASSGQQESIRILQDIFLNILDNTKILRILEEPEAHLFPIAQKQLIELLSLMVNQNDDNQLIITTHSPYVLTVFNNLLFANRVVVKNPDAEVEVTQIIPKDCWLQAEDFSAYSLGNQSSETTHYCESIFNTEKGTIQQNYLDTVSEILGGDFQTLYSIHARTFKRK</sequence>
<feature type="compositionally biased region" description="Basic and acidic residues" evidence="1">
    <location>
        <begin position="211"/>
        <end position="226"/>
    </location>
</feature>
<dbReference type="InterPro" id="IPR041685">
    <property type="entry name" value="AAA_GajA/Old/RecF-like"/>
</dbReference>
<dbReference type="InterPro" id="IPR051396">
    <property type="entry name" value="Bact_Antivir_Def_Nuclease"/>
</dbReference>
<keyword evidence="4" id="KW-1185">Reference proteome</keyword>
<proteinExistence type="predicted"/>
<evidence type="ECO:0000259" key="2">
    <source>
        <dbReference type="Pfam" id="PF13175"/>
    </source>
</evidence>
<dbReference type="PANTHER" id="PTHR43581">
    <property type="entry name" value="ATP/GTP PHOSPHATASE"/>
    <property type="match status" value="1"/>
</dbReference>
<gene>
    <name evidence="3" type="ORF">SR1949_20990</name>
</gene>
<dbReference type="Proteomes" id="UP000300142">
    <property type="component" value="Unassembled WGS sequence"/>
</dbReference>
<dbReference type="Gene3D" id="3.40.50.300">
    <property type="entry name" value="P-loop containing nucleotide triphosphate hydrolases"/>
    <property type="match status" value="1"/>
</dbReference>
<comment type="caution">
    <text evidence="3">The sequence shown here is derived from an EMBL/GenBank/DDBJ whole genome shotgun (WGS) entry which is preliminary data.</text>
</comment>
<dbReference type="AlphaFoldDB" id="A0A479ZZW1"/>
<dbReference type="PANTHER" id="PTHR43581:SF4">
    <property type="entry name" value="ATP_GTP PHOSPHATASE"/>
    <property type="match status" value="1"/>
</dbReference>
<evidence type="ECO:0000256" key="1">
    <source>
        <dbReference type="SAM" id="MobiDB-lite"/>
    </source>
</evidence>
<organism evidence="3 4">
    <name type="scientific">Sphaerospermopsis reniformis</name>
    <dbReference type="NCBI Taxonomy" id="531300"/>
    <lineage>
        <taxon>Bacteria</taxon>
        <taxon>Bacillati</taxon>
        <taxon>Cyanobacteriota</taxon>
        <taxon>Cyanophyceae</taxon>
        <taxon>Nostocales</taxon>
        <taxon>Aphanizomenonaceae</taxon>
        <taxon>Sphaerospermopsis</taxon>
    </lineage>
</organism>